<dbReference type="Pfam" id="PF09608">
    <property type="entry name" value="Alph_Pro_TM"/>
    <property type="match status" value="1"/>
</dbReference>
<keyword evidence="1" id="KW-1133">Transmembrane helix</keyword>
<dbReference type="Proteomes" id="UP000001556">
    <property type="component" value="Chromosome"/>
</dbReference>
<dbReference type="InterPro" id="IPR019088">
    <property type="entry name" value="CHP02186-rel_TM"/>
</dbReference>
<protein>
    <recommendedName>
        <fullName evidence="5">Transmembrane protein</fullName>
    </recommendedName>
</protein>
<dbReference type="RefSeq" id="WP_011877671.1">
    <property type="nucleotide sequence ID" value="NC_009253.1"/>
</dbReference>
<keyword evidence="4" id="KW-1185">Reference proteome</keyword>
<keyword evidence="1" id="KW-0472">Membrane</keyword>
<keyword evidence="2" id="KW-0732">Signal</keyword>
<evidence type="ECO:0000313" key="4">
    <source>
        <dbReference type="Proteomes" id="UP000001556"/>
    </source>
</evidence>
<dbReference type="STRING" id="349161.Dred_1314"/>
<evidence type="ECO:0000256" key="1">
    <source>
        <dbReference type="SAM" id="Phobius"/>
    </source>
</evidence>
<keyword evidence="1" id="KW-0812">Transmembrane</keyword>
<gene>
    <name evidence="3" type="ordered locus">Dred_1314</name>
</gene>
<accession>A4J445</accession>
<dbReference type="OrthoDB" id="1721463at2"/>
<feature type="chain" id="PRO_5002670737" description="Transmembrane protein" evidence="2">
    <location>
        <begin position="21"/>
        <end position="265"/>
    </location>
</feature>
<dbReference type="HOGENOM" id="CLU_1048603_0_0_9"/>
<dbReference type="KEGG" id="drm:Dred_1314"/>
<feature type="signal peptide" evidence="2">
    <location>
        <begin position="1"/>
        <end position="20"/>
    </location>
</feature>
<evidence type="ECO:0000313" key="3">
    <source>
        <dbReference type="EMBL" id="ABO49848.1"/>
    </source>
</evidence>
<name>A4J445_DESRM</name>
<proteinExistence type="predicted"/>
<organism evidence="3 4">
    <name type="scientific">Desulforamulus reducens (strain ATCC BAA-1160 / DSM 100696 / MI-1)</name>
    <name type="common">Desulfotomaculum reducens</name>
    <dbReference type="NCBI Taxonomy" id="349161"/>
    <lineage>
        <taxon>Bacteria</taxon>
        <taxon>Bacillati</taxon>
        <taxon>Bacillota</taxon>
        <taxon>Clostridia</taxon>
        <taxon>Eubacteriales</taxon>
        <taxon>Peptococcaceae</taxon>
        <taxon>Desulforamulus</taxon>
    </lineage>
</organism>
<dbReference type="EMBL" id="CP000612">
    <property type="protein sequence ID" value="ABO49848.1"/>
    <property type="molecule type" value="Genomic_DNA"/>
</dbReference>
<evidence type="ECO:0000256" key="2">
    <source>
        <dbReference type="SAM" id="SignalP"/>
    </source>
</evidence>
<feature type="transmembrane region" description="Helical" evidence="1">
    <location>
        <begin position="222"/>
        <end position="247"/>
    </location>
</feature>
<dbReference type="AlphaFoldDB" id="A4J445"/>
<evidence type="ECO:0008006" key="5">
    <source>
        <dbReference type="Google" id="ProtNLM"/>
    </source>
</evidence>
<sequence length="265" mass="30186">MRGIVVMMLVSILFPVHALASTITCQLSRNECEVGLDPAKEKIVVFGEGPEDAPIIIKLQGPKRPVLVSLYKDQSFIKFNEIEVQGLPGYYQILTSIPIDKIDSELWYQLGVSSGYEQLKTDAWIRMRQNAEDSYSKHQQDYINLALQQKENDHLYAIRQGVVERNGREYRVEIPLIAGMPIGQIKVTTMTVMDNEILYSQPQLLNIKPASLLSLGSQEVSISAMLVITLFMVPIILLTVAQILEFIEQKREQERRAQLLKQIWQ</sequence>
<reference evidence="3 4" key="1">
    <citation type="submission" date="2007-03" db="EMBL/GenBank/DDBJ databases">
        <title>Complete sequence of Desulfotomaculum reducens MI-1.</title>
        <authorList>
            <consortium name="US DOE Joint Genome Institute"/>
            <person name="Copeland A."/>
            <person name="Lucas S."/>
            <person name="Lapidus A."/>
            <person name="Barry K."/>
            <person name="Detter J.C."/>
            <person name="Glavina del Rio T."/>
            <person name="Hammon N."/>
            <person name="Israni S."/>
            <person name="Dalin E."/>
            <person name="Tice H."/>
            <person name="Pitluck S."/>
            <person name="Sims D."/>
            <person name="Brettin T."/>
            <person name="Bruce D."/>
            <person name="Han C."/>
            <person name="Tapia R."/>
            <person name="Schmutz J."/>
            <person name="Larimer F."/>
            <person name="Land M."/>
            <person name="Hauser L."/>
            <person name="Kyrpides N."/>
            <person name="Kim E."/>
            <person name="Tebo B.M."/>
            <person name="Richardson P."/>
        </authorList>
    </citation>
    <scope>NUCLEOTIDE SEQUENCE [LARGE SCALE GENOMIC DNA]</scope>
    <source>
        <strain evidence="3 4">MI-1</strain>
    </source>
</reference>